<feature type="compositionally biased region" description="Gly residues" evidence="1">
    <location>
        <begin position="1"/>
        <end position="10"/>
    </location>
</feature>
<feature type="compositionally biased region" description="Basic and acidic residues" evidence="1">
    <location>
        <begin position="45"/>
        <end position="63"/>
    </location>
</feature>
<dbReference type="Proteomes" id="UP000321518">
    <property type="component" value="Unassembled WGS sequence"/>
</dbReference>
<sequence length="107" mass="11258">MSYRGGGLPYGGRAPVSYDDVDSSRDSRPAPPGDRNGYGGGGRGGYDRDYRGGGRGYDSEYERDRGAGEIAEAIGPALLLRHAQDVATPAHPPVLPLDDDATRALLP</sequence>
<dbReference type="EMBL" id="BJWK01000004">
    <property type="protein sequence ID" value="GEM07974.1"/>
    <property type="molecule type" value="Genomic_DNA"/>
</dbReference>
<organism evidence="2 3">
    <name type="scientific">Rhodotorula toruloides</name>
    <name type="common">Yeast</name>
    <name type="synonym">Rhodosporidium toruloides</name>
    <dbReference type="NCBI Taxonomy" id="5286"/>
    <lineage>
        <taxon>Eukaryota</taxon>
        <taxon>Fungi</taxon>
        <taxon>Dikarya</taxon>
        <taxon>Basidiomycota</taxon>
        <taxon>Pucciniomycotina</taxon>
        <taxon>Microbotryomycetes</taxon>
        <taxon>Sporidiobolales</taxon>
        <taxon>Sporidiobolaceae</taxon>
        <taxon>Rhodotorula</taxon>
    </lineage>
</organism>
<reference evidence="2 3" key="1">
    <citation type="submission" date="2019-07" db="EMBL/GenBank/DDBJ databases">
        <title>Rhodotorula toruloides NBRC10032 genome sequencing.</title>
        <authorList>
            <person name="Shida Y."/>
            <person name="Takaku H."/>
            <person name="Ogasawara W."/>
            <person name="Mori K."/>
        </authorList>
    </citation>
    <scope>NUCLEOTIDE SEQUENCE [LARGE SCALE GENOMIC DNA]</scope>
    <source>
        <strain evidence="2 3">NBRC10032</strain>
    </source>
</reference>
<feature type="region of interest" description="Disordered" evidence="1">
    <location>
        <begin position="1"/>
        <end position="63"/>
    </location>
</feature>
<protein>
    <submittedName>
        <fullName evidence="2">Uncharacterized protein</fullName>
    </submittedName>
</protein>
<dbReference type="AlphaFoldDB" id="A0A511KEY3"/>
<accession>A0A511KEY3</accession>
<gene>
    <name evidence="2" type="ORF">Rt10032_c04g1991</name>
</gene>
<name>A0A511KEY3_RHOTO</name>
<evidence type="ECO:0000256" key="1">
    <source>
        <dbReference type="SAM" id="MobiDB-lite"/>
    </source>
</evidence>
<evidence type="ECO:0000313" key="2">
    <source>
        <dbReference type="EMBL" id="GEM07974.1"/>
    </source>
</evidence>
<comment type="caution">
    <text evidence="2">The sequence shown here is derived from an EMBL/GenBank/DDBJ whole genome shotgun (WGS) entry which is preliminary data.</text>
</comment>
<proteinExistence type="predicted"/>
<evidence type="ECO:0000313" key="3">
    <source>
        <dbReference type="Proteomes" id="UP000321518"/>
    </source>
</evidence>